<dbReference type="GO" id="GO:0046933">
    <property type="term" value="F:proton-transporting ATP synthase activity, rotational mechanism"/>
    <property type="evidence" value="ECO:0007669"/>
    <property type="project" value="UniProtKB-UniRule"/>
</dbReference>
<dbReference type="Gene3D" id="1.20.5.620">
    <property type="entry name" value="F1F0 ATP synthase subunit B, membrane domain"/>
    <property type="match status" value="1"/>
</dbReference>
<evidence type="ECO:0000256" key="4">
    <source>
        <dbReference type="ARBA" id="ARBA00022547"/>
    </source>
</evidence>
<evidence type="ECO:0000256" key="6">
    <source>
        <dbReference type="ARBA" id="ARBA00022781"/>
    </source>
</evidence>
<keyword evidence="5 15" id="KW-0812">Transmembrane</keyword>
<comment type="function">
    <text evidence="11 15">F(1)F(0) ATP synthase produces ATP from ADP in the presence of a proton or sodium gradient. F-type ATPases consist of two structural domains, F(1) containing the extramembraneous catalytic core and F(0) containing the membrane proton channel, linked together by a central stalk and a peripheral stalk. During catalysis, ATP synthesis in the catalytic domain of F(1) is coupled via a rotary mechanism of the central stalk subunits to proton translocation.</text>
</comment>
<keyword evidence="3 15" id="KW-1003">Cell membrane</keyword>
<evidence type="ECO:0000256" key="7">
    <source>
        <dbReference type="ARBA" id="ARBA00022989"/>
    </source>
</evidence>
<protein>
    <recommendedName>
        <fullName evidence="15">ATP synthase subunit b</fullName>
    </recommendedName>
    <alternativeName>
        <fullName evidence="15">ATP synthase F(0) sector subunit b</fullName>
    </alternativeName>
    <alternativeName>
        <fullName evidence="15">ATPase subunit I</fullName>
    </alternativeName>
    <alternativeName>
        <fullName evidence="15">F-type ATPase subunit b</fullName>
        <shortName evidence="15">F-ATPase subunit b</shortName>
    </alternativeName>
</protein>
<dbReference type="InterPro" id="IPR050059">
    <property type="entry name" value="ATP_synthase_B_chain"/>
</dbReference>
<feature type="transmembrane region" description="Helical" evidence="15">
    <location>
        <begin position="20"/>
        <end position="40"/>
    </location>
</feature>
<keyword evidence="19" id="KW-1185">Reference proteome</keyword>
<comment type="subunit">
    <text evidence="13">F-type ATPases have 2 components, F(1) - the catalytic core - and F(0) - the membrane proton channel. F(1) has five subunits: alpha(3), beta(3), gamma(1), delta(1), epsilon(1). F(0) has four main subunits: a(1), b(2) and c(10-14). The alpha and beta chains form an alternating ring which encloses part of the gamma chain. F(1) is attached to F(0) by a central stalk formed by the gamma and epsilon chains, while a peripheral stalk is formed by the delta and b chains.</text>
</comment>
<dbReference type="PANTHER" id="PTHR33445:SF1">
    <property type="entry name" value="ATP SYNTHASE SUBUNIT B"/>
    <property type="match status" value="1"/>
</dbReference>
<evidence type="ECO:0000256" key="13">
    <source>
        <dbReference type="ARBA" id="ARBA00026054"/>
    </source>
</evidence>
<feature type="coiled-coil region" evidence="17">
    <location>
        <begin position="109"/>
        <end position="144"/>
    </location>
</feature>
<evidence type="ECO:0000313" key="19">
    <source>
        <dbReference type="Proteomes" id="UP000309544"/>
    </source>
</evidence>
<dbReference type="InterPro" id="IPR005864">
    <property type="entry name" value="ATP_synth_F0_bsu_bac"/>
</dbReference>
<dbReference type="SUPFAM" id="SSF81573">
    <property type="entry name" value="F1F0 ATP synthase subunit B, membrane domain"/>
    <property type="match status" value="1"/>
</dbReference>
<evidence type="ECO:0000256" key="17">
    <source>
        <dbReference type="SAM" id="Coils"/>
    </source>
</evidence>
<evidence type="ECO:0000256" key="12">
    <source>
        <dbReference type="ARBA" id="ARBA00025614"/>
    </source>
</evidence>
<dbReference type="HAMAP" id="MF_01398">
    <property type="entry name" value="ATP_synth_b_bprime"/>
    <property type="match status" value="1"/>
</dbReference>
<name>A0A5C4S4P5_PROVB</name>
<dbReference type="GO" id="GO:0005886">
    <property type="term" value="C:plasma membrane"/>
    <property type="evidence" value="ECO:0007669"/>
    <property type="project" value="UniProtKB-SubCell"/>
</dbReference>
<evidence type="ECO:0000256" key="2">
    <source>
        <dbReference type="ARBA" id="ARBA00022448"/>
    </source>
</evidence>
<accession>A0A5C4S4P5</accession>
<comment type="caution">
    <text evidence="18">The sequence shown here is derived from an EMBL/GenBank/DDBJ whole genome shotgun (WGS) entry which is preliminary data.</text>
</comment>
<keyword evidence="6 15" id="KW-0375">Hydrogen ion transport</keyword>
<comment type="subunit">
    <text evidence="15">F-type ATPases have 2 components, F(1) - the catalytic core - and F(0) - the membrane proton channel. F(1) has five subunits: alpha(3), beta(3), gamma(1), delta(1), epsilon(1). F(0) has three main subunits: a(1), b(2) and c(10-14). The alpha and beta chains form an alternating ring which encloses part of the gamma chain. F(1) is attached to F(0) by a central stalk formed by the gamma and epsilon chains, while a peripheral stalk is formed by the delta and b chains.</text>
</comment>
<dbReference type="InterPro" id="IPR002146">
    <property type="entry name" value="ATP_synth_b/b'su_bac/chlpt"/>
</dbReference>
<organism evidence="18 19">
    <name type="scientific">Prosthecochloris vibrioformis</name>
    <name type="common">Chlorobium vibrioforme</name>
    <dbReference type="NCBI Taxonomy" id="1098"/>
    <lineage>
        <taxon>Bacteria</taxon>
        <taxon>Pseudomonadati</taxon>
        <taxon>Chlorobiota</taxon>
        <taxon>Chlorobiia</taxon>
        <taxon>Chlorobiales</taxon>
        <taxon>Chlorobiaceae</taxon>
        <taxon>Prosthecochloris</taxon>
    </lineage>
</organism>
<comment type="subcellular location">
    <subcellularLocation>
        <location evidence="15">Cell membrane</location>
        <topology evidence="15">Single-pass membrane protein</topology>
    </subcellularLocation>
    <subcellularLocation>
        <location evidence="14">Endomembrane system</location>
        <topology evidence="14">Single-pass membrane protein</topology>
    </subcellularLocation>
</comment>
<dbReference type="NCBIfam" id="TIGR01144">
    <property type="entry name" value="ATP_synt_b"/>
    <property type="match status" value="1"/>
</dbReference>
<evidence type="ECO:0000256" key="16">
    <source>
        <dbReference type="RuleBase" id="RU003848"/>
    </source>
</evidence>
<evidence type="ECO:0000313" key="18">
    <source>
        <dbReference type="EMBL" id="TNJ37691.1"/>
    </source>
</evidence>
<dbReference type="GO" id="GO:0045259">
    <property type="term" value="C:proton-transporting ATP synthase complex"/>
    <property type="evidence" value="ECO:0007669"/>
    <property type="project" value="UniProtKB-KW"/>
</dbReference>
<keyword evidence="8 15" id="KW-0406">Ion transport</keyword>
<keyword evidence="4 15" id="KW-0138">CF(0)</keyword>
<evidence type="ECO:0000256" key="14">
    <source>
        <dbReference type="ARBA" id="ARBA00037847"/>
    </source>
</evidence>
<keyword evidence="2 15" id="KW-0813">Transport</keyword>
<dbReference type="InterPro" id="IPR028987">
    <property type="entry name" value="ATP_synth_B-like_membr_sf"/>
</dbReference>
<keyword evidence="17" id="KW-0175">Coiled coil</keyword>
<gene>
    <name evidence="15" type="primary">atpF</name>
    <name evidence="18" type="ORF">FGF68_00460</name>
</gene>
<dbReference type="Proteomes" id="UP000309544">
    <property type="component" value="Unassembled WGS sequence"/>
</dbReference>
<dbReference type="RefSeq" id="WP_139626006.1">
    <property type="nucleotide sequence ID" value="NZ_VDCI01000001.1"/>
</dbReference>
<sequence>MLTSGIIVLQGGLLDPNPGLIFWTAITFVIVLLILRKFAWGPIVGALEDREKAIQASIDRAHSAKDEAEAALRKNKELLAKADADADRIIREGKSYGEQLRSEMTAKAQTEANRMIAAAKEEIEQEKRRALDELRNEVADLAVQGAEKIIKANLDADKQKAIVAGMIDDLTKHRN</sequence>
<evidence type="ECO:0000256" key="3">
    <source>
        <dbReference type="ARBA" id="ARBA00022475"/>
    </source>
</evidence>
<reference evidence="18 19" key="1">
    <citation type="submission" date="2019-05" db="EMBL/GenBank/DDBJ databases">
        <title>Draft Whole-Genome sequence of the green sulfur bacterium Prosthecochloris vibrioformis DSM 260.</title>
        <authorList>
            <person name="Meyer T.E."/>
            <person name="Kyndt J.A."/>
        </authorList>
    </citation>
    <scope>NUCLEOTIDE SEQUENCE [LARGE SCALE GENOMIC DNA]</scope>
    <source>
        <strain evidence="18 19">DSM 260</strain>
    </source>
</reference>
<evidence type="ECO:0000256" key="8">
    <source>
        <dbReference type="ARBA" id="ARBA00023065"/>
    </source>
</evidence>
<evidence type="ECO:0000256" key="15">
    <source>
        <dbReference type="HAMAP-Rule" id="MF_01398"/>
    </source>
</evidence>
<dbReference type="CDD" id="cd06503">
    <property type="entry name" value="ATP-synt_Fo_b"/>
    <property type="match status" value="1"/>
</dbReference>
<dbReference type="PANTHER" id="PTHR33445">
    <property type="entry name" value="ATP SYNTHASE SUBUNIT B', CHLOROPLASTIC"/>
    <property type="match status" value="1"/>
</dbReference>
<evidence type="ECO:0000256" key="1">
    <source>
        <dbReference type="ARBA" id="ARBA00005513"/>
    </source>
</evidence>
<evidence type="ECO:0000256" key="10">
    <source>
        <dbReference type="ARBA" id="ARBA00023310"/>
    </source>
</evidence>
<proteinExistence type="inferred from homology"/>
<keyword evidence="7 15" id="KW-1133">Transmembrane helix</keyword>
<dbReference type="GO" id="GO:0012505">
    <property type="term" value="C:endomembrane system"/>
    <property type="evidence" value="ECO:0007669"/>
    <property type="project" value="UniProtKB-SubCell"/>
</dbReference>
<keyword evidence="9 15" id="KW-0472">Membrane</keyword>
<keyword evidence="10 15" id="KW-0066">ATP synthesis</keyword>
<dbReference type="AlphaFoldDB" id="A0A5C4S4P5"/>
<dbReference type="GO" id="GO:0046961">
    <property type="term" value="F:proton-transporting ATPase activity, rotational mechanism"/>
    <property type="evidence" value="ECO:0007669"/>
    <property type="project" value="TreeGrafter"/>
</dbReference>
<dbReference type="Pfam" id="PF00430">
    <property type="entry name" value="ATP-synt_B"/>
    <property type="match status" value="1"/>
</dbReference>
<comment type="function">
    <text evidence="12">Component of the F(0) channel, it forms part of the peripheral stalk, linking F(1) to F(0). The b'-subunit is a diverged and duplicated form of b found in plants and photosynthetic bacteria.</text>
</comment>
<evidence type="ECO:0000256" key="5">
    <source>
        <dbReference type="ARBA" id="ARBA00022692"/>
    </source>
</evidence>
<evidence type="ECO:0000256" key="11">
    <source>
        <dbReference type="ARBA" id="ARBA00025198"/>
    </source>
</evidence>
<dbReference type="EMBL" id="VDCI01000001">
    <property type="protein sequence ID" value="TNJ37691.1"/>
    <property type="molecule type" value="Genomic_DNA"/>
</dbReference>
<evidence type="ECO:0000256" key="9">
    <source>
        <dbReference type="ARBA" id="ARBA00023136"/>
    </source>
</evidence>
<comment type="similarity">
    <text evidence="1 15 16">Belongs to the ATPase B chain family.</text>
</comment>
<dbReference type="NCBIfam" id="NF011042">
    <property type="entry name" value="PRK14472.1"/>
    <property type="match status" value="1"/>
</dbReference>